<evidence type="ECO:0000256" key="3">
    <source>
        <dbReference type="ARBA" id="ARBA00023098"/>
    </source>
</evidence>
<dbReference type="SUPFAM" id="SSF52151">
    <property type="entry name" value="FabD/lysophospholipase-like"/>
    <property type="match status" value="1"/>
</dbReference>
<dbReference type="GO" id="GO:0016787">
    <property type="term" value="F:hydrolase activity"/>
    <property type="evidence" value="ECO:0007669"/>
    <property type="project" value="UniProtKB-UniRule"/>
</dbReference>
<feature type="short sequence motif" description="GXSXG" evidence="4">
    <location>
        <begin position="35"/>
        <end position="39"/>
    </location>
</feature>
<dbReference type="PANTHER" id="PTHR14226">
    <property type="entry name" value="NEUROPATHY TARGET ESTERASE/SWISS CHEESE D.MELANOGASTER"/>
    <property type="match status" value="1"/>
</dbReference>
<dbReference type="PROSITE" id="PS51635">
    <property type="entry name" value="PNPLA"/>
    <property type="match status" value="1"/>
</dbReference>
<feature type="active site" description="Nucleophile" evidence="4">
    <location>
        <position position="37"/>
    </location>
</feature>
<dbReference type="Pfam" id="PF01734">
    <property type="entry name" value="Patatin"/>
    <property type="match status" value="1"/>
</dbReference>
<evidence type="ECO:0000256" key="1">
    <source>
        <dbReference type="ARBA" id="ARBA00022801"/>
    </source>
</evidence>
<keyword evidence="3 4" id="KW-0443">Lipid metabolism</keyword>
<sequence>MPGGGARAAYQVGVLKALADIHGNNPNNPFPILVGTSAGAINAVSLAAGAHDYTATVNTLEKLWGDLSTGKIYRADMFGVMRNAFRLFMSLFNSGIAVGRPVALLDNSPLRELLGEHIDFAAIGRNISSQHLDALCLTAMNYTQGLSESFFQGGPQHAGWKRWRRQGLATPIELRHVMASSAIPTIFPPTKVGRYYYGDGALRQLTPISPAIHLGAHRVLIIPASGHRRDYYHTPKPIHSPAFGQIIGHLLNSAFIDSIEIDIERLERINELLRIVPEDRAEFMGRELLPIERLVISPSEDIDSIADDHIGELPRALRVFLRRTGSSRGGNVSIASYLLFTKEYCGKLIDLGYRDGMEQRDALEAFIYRPDDECHDQRGDEAPRLNPV</sequence>
<keyword evidence="7" id="KW-1185">Reference proteome</keyword>
<protein>
    <submittedName>
        <fullName evidence="6">Patatin-like phospholipase family protein</fullName>
    </submittedName>
</protein>
<feature type="active site" description="Proton acceptor" evidence="4">
    <location>
        <position position="199"/>
    </location>
</feature>
<dbReference type="Proteomes" id="UP000596063">
    <property type="component" value="Chromosome"/>
</dbReference>
<evidence type="ECO:0000256" key="4">
    <source>
        <dbReference type="PROSITE-ProRule" id="PRU01161"/>
    </source>
</evidence>
<feature type="short sequence motif" description="DGA/G" evidence="4">
    <location>
        <begin position="199"/>
        <end position="201"/>
    </location>
</feature>
<accession>A0A7T4R4D0</accession>
<organism evidence="6 7">
    <name type="scientific">Spongiibacter nanhainus</name>
    <dbReference type="NCBI Taxonomy" id="2794344"/>
    <lineage>
        <taxon>Bacteria</taxon>
        <taxon>Pseudomonadati</taxon>
        <taxon>Pseudomonadota</taxon>
        <taxon>Gammaproteobacteria</taxon>
        <taxon>Cellvibrionales</taxon>
        <taxon>Spongiibacteraceae</taxon>
        <taxon>Spongiibacter</taxon>
    </lineage>
</organism>
<evidence type="ECO:0000256" key="2">
    <source>
        <dbReference type="ARBA" id="ARBA00022963"/>
    </source>
</evidence>
<comment type="caution">
    <text evidence="4">Lacks conserved residue(s) required for the propagation of feature annotation.</text>
</comment>
<dbReference type="EMBL" id="CP066167">
    <property type="protein sequence ID" value="QQD20129.1"/>
    <property type="molecule type" value="Genomic_DNA"/>
</dbReference>
<dbReference type="Gene3D" id="3.40.1090.10">
    <property type="entry name" value="Cytosolic phospholipase A2 catalytic domain"/>
    <property type="match status" value="1"/>
</dbReference>
<evidence type="ECO:0000313" key="7">
    <source>
        <dbReference type="Proteomes" id="UP000596063"/>
    </source>
</evidence>
<dbReference type="InterPro" id="IPR050301">
    <property type="entry name" value="NTE"/>
</dbReference>
<feature type="domain" description="PNPLA" evidence="5">
    <location>
        <begin position="1"/>
        <end position="212"/>
    </location>
</feature>
<dbReference type="AlphaFoldDB" id="A0A7T4R4D0"/>
<dbReference type="GO" id="GO:0016042">
    <property type="term" value="P:lipid catabolic process"/>
    <property type="evidence" value="ECO:0007669"/>
    <property type="project" value="UniProtKB-UniRule"/>
</dbReference>
<dbReference type="KEGG" id="snan:I6N98_09350"/>
<dbReference type="InterPro" id="IPR002641">
    <property type="entry name" value="PNPLA_dom"/>
</dbReference>
<name>A0A7T4R4D0_9GAMM</name>
<proteinExistence type="predicted"/>
<evidence type="ECO:0000313" key="6">
    <source>
        <dbReference type="EMBL" id="QQD20129.1"/>
    </source>
</evidence>
<keyword evidence="2 4" id="KW-0442">Lipid degradation</keyword>
<evidence type="ECO:0000259" key="5">
    <source>
        <dbReference type="PROSITE" id="PS51635"/>
    </source>
</evidence>
<dbReference type="InterPro" id="IPR016035">
    <property type="entry name" value="Acyl_Trfase/lysoPLipase"/>
</dbReference>
<gene>
    <name evidence="6" type="ORF">I6N98_09350</name>
</gene>
<reference evidence="6 7" key="1">
    <citation type="submission" date="2020-12" db="EMBL/GenBank/DDBJ databases">
        <authorList>
            <person name="Shan Y."/>
        </authorList>
    </citation>
    <scope>NUCLEOTIDE SEQUENCE [LARGE SCALE GENOMIC DNA]</scope>
    <source>
        <strain evidence="7">csc3.9</strain>
    </source>
</reference>
<keyword evidence="1 4" id="KW-0378">Hydrolase</keyword>
<dbReference type="PANTHER" id="PTHR14226:SF57">
    <property type="entry name" value="BLR7027 PROTEIN"/>
    <property type="match status" value="1"/>
</dbReference>